<keyword evidence="1" id="KW-0175">Coiled coil</keyword>
<evidence type="ECO:0000256" key="2">
    <source>
        <dbReference type="SAM" id="Phobius"/>
    </source>
</evidence>
<keyword evidence="2" id="KW-0472">Membrane</keyword>
<dbReference type="EMBL" id="LNVX01000508">
    <property type="protein sequence ID" value="OEG69977.1"/>
    <property type="molecule type" value="Genomic_DNA"/>
</dbReference>
<dbReference type="AlphaFoldDB" id="A0A1E5IHJ4"/>
<keyword evidence="2" id="KW-1133">Transmembrane helix</keyword>
<feature type="transmembrane region" description="Helical" evidence="2">
    <location>
        <begin position="20"/>
        <end position="42"/>
    </location>
</feature>
<evidence type="ECO:0000313" key="3">
    <source>
        <dbReference type="EMBL" id="OEG69977.1"/>
    </source>
</evidence>
<dbReference type="Proteomes" id="UP000095237">
    <property type="component" value="Unassembled WGS sequence"/>
</dbReference>
<feature type="coiled-coil region" evidence="1">
    <location>
        <begin position="50"/>
        <end position="107"/>
    </location>
</feature>
<proteinExistence type="predicted"/>
<evidence type="ECO:0000256" key="1">
    <source>
        <dbReference type="SAM" id="Coils"/>
    </source>
</evidence>
<name>A0A1E5IHJ4_ENDTX</name>
<keyword evidence="2" id="KW-0812">Transmembrane</keyword>
<comment type="caution">
    <text evidence="3">The sequence shown here is derived from an EMBL/GenBank/DDBJ whole genome shotgun (WGS) entry which is preliminary data.</text>
</comment>
<gene>
    <name evidence="3" type="ORF">ATZ36_01705</name>
</gene>
<organism evidence="3 4">
    <name type="scientific">Endomicrobium trichonymphae</name>
    <dbReference type="NCBI Taxonomy" id="1408204"/>
    <lineage>
        <taxon>Bacteria</taxon>
        <taxon>Pseudomonadati</taxon>
        <taxon>Elusimicrobiota</taxon>
        <taxon>Endomicrobiia</taxon>
        <taxon>Endomicrobiales</taxon>
        <taxon>Endomicrobiaceae</taxon>
        <taxon>Candidatus Endomicrobiellum</taxon>
    </lineage>
</organism>
<accession>A0A1E5IHJ4</accession>
<protein>
    <submittedName>
        <fullName evidence="3">Uncharacterized protein</fullName>
    </submittedName>
</protein>
<sequence length="206" mass="23625">MDMSIGVHVFTVVLTLSTAGISLSVAIFLLSVTLLGDALVYADENSKLELKSIENEKMNRQKELDLILERIENLSKENKTDSLIYEMRKLRKLKSEEKVKIIKLERKRKYKKIEPLKLTIGYVVVIPVFLFLFVIICAFLISFRLNTSIYNPSFVICFVLCISFSGCAVSMLYKTLRYVQHVSLAGIEKFKKRNVETLATHFFKGV</sequence>
<feature type="transmembrane region" description="Helical" evidence="2">
    <location>
        <begin position="153"/>
        <end position="173"/>
    </location>
</feature>
<keyword evidence="4" id="KW-1185">Reference proteome</keyword>
<feature type="transmembrane region" description="Helical" evidence="2">
    <location>
        <begin position="116"/>
        <end position="141"/>
    </location>
</feature>
<evidence type="ECO:0000313" key="4">
    <source>
        <dbReference type="Proteomes" id="UP000095237"/>
    </source>
</evidence>
<reference evidence="3 4" key="1">
    <citation type="submission" date="2015-11" db="EMBL/GenBank/DDBJ databases">
        <title>Evidence for parallel genomic evolution in an endosymbiosis of termite gut flagellates.</title>
        <authorList>
            <person name="Zheng H."/>
        </authorList>
    </citation>
    <scope>NUCLEOTIDE SEQUENCE [LARGE SCALE GENOMIC DNA]</scope>
    <source>
        <strain evidence="3 4">CET450</strain>
    </source>
</reference>